<organism evidence="3 4">
    <name type="scientific">Musca domestica</name>
    <name type="common">House fly</name>
    <dbReference type="NCBI Taxonomy" id="7370"/>
    <lineage>
        <taxon>Eukaryota</taxon>
        <taxon>Metazoa</taxon>
        <taxon>Ecdysozoa</taxon>
        <taxon>Arthropoda</taxon>
        <taxon>Hexapoda</taxon>
        <taxon>Insecta</taxon>
        <taxon>Pterygota</taxon>
        <taxon>Neoptera</taxon>
        <taxon>Endopterygota</taxon>
        <taxon>Diptera</taxon>
        <taxon>Brachycera</taxon>
        <taxon>Muscomorpha</taxon>
        <taxon>Muscoidea</taxon>
        <taxon>Muscidae</taxon>
        <taxon>Musca</taxon>
    </lineage>
</organism>
<name>A0ABM3UWI1_MUSDO</name>
<dbReference type="Gene3D" id="3.40.1440.10">
    <property type="entry name" value="GIY-YIG endonuclease"/>
    <property type="match status" value="1"/>
</dbReference>
<evidence type="ECO:0000259" key="2">
    <source>
        <dbReference type="PROSITE" id="PS50164"/>
    </source>
</evidence>
<proteinExistence type="predicted"/>
<evidence type="ECO:0000256" key="1">
    <source>
        <dbReference type="SAM" id="MobiDB-lite"/>
    </source>
</evidence>
<accession>A0ABM3UWI1</accession>
<evidence type="ECO:0000313" key="4">
    <source>
        <dbReference type="RefSeq" id="XP_058977885.1"/>
    </source>
</evidence>
<reference evidence="4" key="1">
    <citation type="submission" date="2025-08" db="UniProtKB">
        <authorList>
            <consortium name="RefSeq"/>
        </authorList>
    </citation>
    <scope>IDENTIFICATION</scope>
    <source>
        <strain evidence="4">Aabys</strain>
        <tissue evidence="4">Whole body</tissue>
    </source>
</reference>
<evidence type="ECO:0000313" key="3">
    <source>
        <dbReference type="Proteomes" id="UP001652621"/>
    </source>
</evidence>
<dbReference type="PANTHER" id="PTHR21301:SF10">
    <property type="entry name" value="REVERSE TRANSCRIPTASE DOMAIN-CONTAINING PROTEIN"/>
    <property type="match status" value="1"/>
</dbReference>
<gene>
    <name evidence="4" type="primary">LOC131802208</name>
</gene>
<dbReference type="PROSITE" id="PS50164">
    <property type="entry name" value="GIY_YIG"/>
    <property type="match status" value="1"/>
</dbReference>
<dbReference type="GeneID" id="131802208"/>
<protein>
    <submittedName>
        <fullName evidence="4">Uncharacterized protein LOC131802208</fullName>
    </submittedName>
</protein>
<keyword evidence="3" id="KW-1185">Reference proteome</keyword>
<dbReference type="RefSeq" id="XP_058977885.1">
    <property type="nucleotide sequence ID" value="XM_059121902.1"/>
</dbReference>
<sequence length="193" mass="22219">MAGFAARCRVWQDRHRDVKTPADNEKTELKSFYGVTYIPGLFDNKQLRQIINNNNINFAYKSNTTLSTIFTNTKTPIDKQQQNNVVYKIPCKGKANESCNKIYIGTTKRSLSTRMSEHKSDIEKQKETTALSQHAFHTGHSPDFDSIEILDKEKIEKKRLMIESLRIQQHIDKTMNLKEDTDNISSCYGVAIK</sequence>
<dbReference type="InterPro" id="IPR000305">
    <property type="entry name" value="GIY-YIG_endonuc"/>
</dbReference>
<dbReference type="Proteomes" id="UP001652621">
    <property type="component" value="Unplaced"/>
</dbReference>
<dbReference type="CDD" id="cd10442">
    <property type="entry name" value="GIY-YIG_PLEs"/>
    <property type="match status" value="1"/>
</dbReference>
<dbReference type="PANTHER" id="PTHR21301">
    <property type="entry name" value="REVERSE TRANSCRIPTASE"/>
    <property type="match status" value="1"/>
</dbReference>
<dbReference type="SUPFAM" id="SSF82771">
    <property type="entry name" value="GIY-YIG endonuclease"/>
    <property type="match status" value="1"/>
</dbReference>
<dbReference type="InterPro" id="IPR035901">
    <property type="entry name" value="GIY-YIG_endonuc_sf"/>
</dbReference>
<feature type="region of interest" description="Disordered" evidence="1">
    <location>
        <begin position="119"/>
        <end position="139"/>
    </location>
</feature>
<feature type="domain" description="GIY-YIG" evidence="2">
    <location>
        <begin position="82"/>
        <end position="168"/>
    </location>
</feature>